<gene>
    <name evidence="1" type="ORF">ARC78_07500</name>
</gene>
<evidence type="ECO:0000313" key="1">
    <source>
        <dbReference type="EMBL" id="KRG43203.1"/>
    </source>
</evidence>
<keyword evidence="2" id="KW-1185">Reference proteome</keyword>
<dbReference type="Proteomes" id="UP000050836">
    <property type="component" value="Unassembled WGS sequence"/>
</dbReference>
<dbReference type="AlphaFoldDB" id="A0A0R0ASS2"/>
<accession>A0A0R0ASS2</accession>
<protein>
    <submittedName>
        <fullName evidence="1">Uncharacterized protein</fullName>
    </submittedName>
</protein>
<name>A0A0R0ASS2_9GAMM</name>
<evidence type="ECO:0000313" key="2">
    <source>
        <dbReference type="Proteomes" id="UP000050836"/>
    </source>
</evidence>
<sequence length="104" mass="11471">MHSLILLALSLTAQPDAVALKRIDYLRCLSNMERVSTARLMSQPAKSDEIAAAMLCVDAYRQLDHHKASELKRVYEAFTVQLEAPSAVAHGELISASTIFMRGL</sequence>
<reference evidence="1 2" key="1">
    <citation type="submission" date="2015-10" db="EMBL/GenBank/DDBJ databases">
        <title>Genome sequencing and analysis of members of genus Stenotrophomonas.</title>
        <authorList>
            <person name="Patil P.P."/>
            <person name="Midha S."/>
            <person name="Patil P.B."/>
        </authorList>
    </citation>
    <scope>NUCLEOTIDE SEQUENCE [LARGE SCALE GENOMIC DNA]</scope>
    <source>
        <strain evidence="1 2">JCM 9942</strain>
    </source>
</reference>
<comment type="caution">
    <text evidence="1">The sequence shown here is derived from an EMBL/GenBank/DDBJ whole genome shotgun (WGS) entry which is preliminary data.</text>
</comment>
<organism evidence="1 2">
    <name type="scientific">Stenotrophomonas pictorum JCM 9942</name>
    <dbReference type="NCBI Taxonomy" id="1236960"/>
    <lineage>
        <taxon>Bacteria</taxon>
        <taxon>Pseudomonadati</taxon>
        <taxon>Pseudomonadota</taxon>
        <taxon>Gammaproteobacteria</taxon>
        <taxon>Lysobacterales</taxon>
        <taxon>Lysobacteraceae</taxon>
        <taxon>Stenotrophomonas</taxon>
    </lineage>
</organism>
<proteinExistence type="predicted"/>
<dbReference type="RefSeq" id="WP_054657758.1">
    <property type="nucleotide sequence ID" value="NZ_BAZI01000036.1"/>
</dbReference>
<dbReference type="EMBL" id="LLXS01000014">
    <property type="protein sequence ID" value="KRG43203.1"/>
    <property type="molecule type" value="Genomic_DNA"/>
</dbReference>